<dbReference type="GO" id="GO:0000160">
    <property type="term" value="P:phosphorelay signal transduction system"/>
    <property type="evidence" value="ECO:0007669"/>
    <property type="project" value="InterPro"/>
</dbReference>
<evidence type="ECO:0000313" key="7">
    <source>
        <dbReference type="Proteomes" id="UP000199413"/>
    </source>
</evidence>
<proteinExistence type="predicted"/>
<dbReference type="Pfam" id="PF00072">
    <property type="entry name" value="Response_reg"/>
    <property type="match status" value="1"/>
</dbReference>
<dbReference type="PROSITE" id="PS50043">
    <property type="entry name" value="HTH_LUXR_2"/>
    <property type="match status" value="1"/>
</dbReference>
<dbReference type="STRING" id="568872.GA0070624_0739"/>
<dbReference type="RefSeq" id="WP_091336674.1">
    <property type="nucleotide sequence ID" value="NZ_FMHV01000002.1"/>
</dbReference>
<keyword evidence="2" id="KW-0238">DNA-binding</keyword>
<organism evidence="6 7">
    <name type="scientific">Micromonospora rhizosphaerae</name>
    <dbReference type="NCBI Taxonomy" id="568872"/>
    <lineage>
        <taxon>Bacteria</taxon>
        <taxon>Bacillati</taxon>
        <taxon>Actinomycetota</taxon>
        <taxon>Actinomycetes</taxon>
        <taxon>Micromonosporales</taxon>
        <taxon>Micromonosporaceae</taxon>
        <taxon>Micromonospora</taxon>
    </lineage>
</organism>
<dbReference type="Pfam" id="PF00196">
    <property type="entry name" value="GerE"/>
    <property type="match status" value="1"/>
</dbReference>
<dbReference type="OrthoDB" id="9804019at2"/>
<sequence>MSVSTVFALHARPATHLLVSRAVAALADTELVGVSSRAGEALRVLDILAPDALTVDVRLPDGDGIDLASRVRARRPDLRVVLFGSATDQLLRRAVTAGVSAYLPRTAGVAQTADAIRDSLAGRASFPSRSLAGALRSGPPAGLSRREREVNQLILDGLSPIEIARRLQVSESTVRTYAARARAKIDMAARPDAEGGWRGSPPSG</sequence>
<dbReference type="PANTHER" id="PTHR43214">
    <property type="entry name" value="TWO-COMPONENT RESPONSE REGULATOR"/>
    <property type="match status" value="1"/>
</dbReference>
<evidence type="ECO:0000313" key="6">
    <source>
        <dbReference type="EMBL" id="SCL15503.1"/>
    </source>
</evidence>
<dbReference type="PRINTS" id="PR00038">
    <property type="entry name" value="HTHLUXR"/>
</dbReference>
<dbReference type="InterPro" id="IPR001789">
    <property type="entry name" value="Sig_transdc_resp-reg_receiver"/>
</dbReference>
<evidence type="ECO:0000256" key="3">
    <source>
        <dbReference type="PROSITE-ProRule" id="PRU00169"/>
    </source>
</evidence>
<name>A0A1C6REJ2_9ACTN</name>
<dbReference type="AlphaFoldDB" id="A0A1C6REJ2"/>
<dbReference type="InterPro" id="IPR016032">
    <property type="entry name" value="Sig_transdc_resp-reg_C-effctor"/>
</dbReference>
<accession>A0A1C6REJ2</accession>
<dbReference type="SUPFAM" id="SSF46894">
    <property type="entry name" value="C-terminal effector domain of the bipartite response regulators"/>
    <property type="match status" value="1"/>
</dbReference>
<dbReference type="InterPro" id="IPR058245">
    <property type="entry name" value="NreC/VraR/RcsB-like_REC"/>
</dbReference>
<dbReference type="GO" id="GO:0003677">
    <property type="term" value="F:DNA binding"/>
    <property type="evidence" value="ECO:0007669"/>
    <property type="project" value="UniProtKB-KW"/>
</dbReference>
<feature type="domain" description="Response regulatory" evidence="5">
    <location>
        <begin position="5"/>
        <end position="120"/>
    </location>
</feature>
<evidence type="ECO:0000259" key="5">
    <source>
        <dbReference type="PROSITE" id="PS50110"/>
    </source>
</evidence>
<evidence type="ECO:0000256" key="1">
    <source>
        <dbReference type="ARBA" id="ARBA00022553"/>
    </source>
</evidence>
<evidence type="ECO:0000256" key="2">
    <source>
        <dbReference type="ARBA" id="ARBA00023125"/>
    </source>
</evidence>
<dbReference type="SUPFAM" id="SSF52172">
    <property type="entry name" value="CheY-like"/>
    <property type="match status" value="1"/>
</dbReference>
<dbReference type="CDD" id="cd06170">
    <property type="entry name" value="LuxR_C_like"/>
    <property type="match status" value="1"/>
</dbReference>
<dbReference type="InterPro" id="IPR039420">
    <property type="entry name" value="WalR-like"/>
</dbReference>
<feature type="domain" description="HTH luxR-type" evidence="4">
    <location>
        <begin position="136"/>
        <end position="200"/>
    </location>
</feature>
<dbReference type="Proteomes" id="UP000199413">
    <property type="component" value="Unassembled WGS sequence"/>
</dbReference>
<dbReference type="GO" id="GO:0006355">
    <property type="term" value="P:regulation of DNA-templated transcription"/>
    <property type="evidence" value="ECO:0007669"/>
    <property type="project" value="InterPro"/>
</dbReference>
<keyword evidence="1 3" id="KW-0597">Phosphoprotein</keyword>
<dbReference type="CDD" id="cd17535">
    <property type="entry name" value="REC_NarL-like"/>
    <property type="match status" value="1"/>
</dbReference>
<reference evidence="7" key="1">
    <citation type="submission" date="2016-06" db="EMBL/GenBank/DDBJ databases">
        <authorList>
            <person name="Varghese N."/>
            <person name="Submissions Spin"/>
        </authorList>
    </citation>
    <scope>NUCLEOTIDE SEQUENCE [LARGE SCALE GENOMIC DNA]</scope>
    <source>
        <strain evidence="7">DSM 45431</strain>
    </source>
</reference>
<feature type="modified residue" description="4-aspartylphosphate" evidence="3">
    <location>
        <position position="56"/>
    </location>
</feature>
<dbReference type="EMBL" id="FMHV01000002">
    <property type="protein sequence ID" value="SCL15503.1"/>
    <property type="molecule type" value="Genomic_DNA"/>
</dbReference>
<dbReference type="InterPro" id="IPR011006">
    <property type="entry name" value="CheY-like_superfamily"/>
</dbReference>
<dbReference type="Gene3D" id="3.40.50.2300">
    <property type="match status" value="1"/>
</dbReference>
<dbReference type="InterPro" id="IPR000792">
    <property type="entry name" value="Tscrpt_reg_LuxR_C"/>
</dbReference>
<protein>
    <submittedName>
        <fullName evidence="6">Two-component system, NarL family, response regulator DevR</fullName>
    </submittedName>
</protein>
<gene>
    <name evidence="6" type="ORF">GA0070624_0739</name>
</gene>
<evidence type="ECO:0000259" key="4">
    <source>
        <dbReference type="PROSITE" id="PS50043"/>
    </source>
</evidence>
<dbReference type="PROSITE" id="PS50110">
    <property type="entry name" value="RESPONSE_REGULATORY"/>
    <property type="match status" value="1"/>
</dbReference>
<keyword evidence="7" id="KW-1185">Reference proteome</keyword>
<dbReference type="SMART" id="SM00448">
    <property type="entry name" value="REC"/>
    <property type="match status" value="1"/>
</dbReference>
<dbReference type="SMART" id="SM00421">
    <property type="entry name" value="HTH_LUXR"/>
    <property type="match status" value="1"/>
</dbReference>